<reference evidence="2" key="1">
    <citation type="submission" date="2018-08" db="EMBL/GenBank/DDBJ databases">
        <authorList>
            <person name="Rodrigo-Torres L."/>
            <person name="Arahal R. D."/>
            <person name="Lucena T."/>
        </authorList>
    </citation>
    <scope>NUCLEOTIDE SEQUENCE [LARGE SCALE GENOMIC DNA]</scope>
    <source>
        <strain evidence="2">CECT 7235</strain>
    </source>
</reference>
<dbReference type="OrthoDB" id="8759063at2"/>
<keyword evidence="2" id="KW-1185">Reference proteome</keyword>
<evidence type="ECO:0000313" key="1">
    <source>
        <dbReference type="EMBL" id="SUZ33973.1"/>
    </source>
</evidence>
<evidence type="ECO:0000313" key="2">
    <source>
        <dbReference type="Proteomes" id="UP000272908"/>
    </source>
</evidence>
<name>A0A3B0MEG3_9RHOB</name>
<dbReference type="InterPro" id="IPR008861">
    <property type="entry name" value="GpX-like"/>
</dbReference>
<dbReference type="EMBL" id="UIHC01000098">
    <property type="protein sequence ID" value="SUZ33973.1"/>
    <property type="molecule type" value="Genomic_DNA"/>
</dbReference>
<dbReference type="Proteomes" id="UP000272908">
    <property type="component" value="Unassembled WGS sequence"/>
</dbReference>
<dbReference type="Pfam" id="PF05489">
    <property type="entry name" value="Phage_tail_X"/>
    <property type="match status" value="1"/>
</dbReference>
<proteinExistence type="predicted"/>
<dbReference type="RefSeq" id="WP_121097378.1">
    <property type="nucleotide sequence ID" value="NZ_UIHC01000098.1"/>
</dbReference>
<organism evidence="1 2">
    <name type="scientific">Roseinatronobacter ekhonensis</name>
    <dbReference type="NCBI Taxonomy" id="254356"/>
    <lineage>
        <taxon>Bacteria</taxon>
        <taxon>Pseudomonadati</taxon>
        <taxon>Pseudomonadota</taxon>
        <taxon>Alphaproteobacteria</taxon>
        <taxon>Rhodobacterales</taxon>
        <taxon>Paracoccaceae</taxon>
        <taxon>Roseinatronobacter</taxon>
    </lineage>
</organism>
<protein>
    <submittedName>
        <fullName evidence="1">Uncharacterized protein</fullName>
    </submittedName>
</protein>
<dbReference type="AlphaFoldDB" id="A0A3B0MEG3"/>
<accession>A0A3B0MEG3</accession>
<sequence>MIAFRKAQGAPLRLRLTVASELTGVDIASSLRSDLGAAWPLAVTVEDPASAGVFELDAGVNARALPEGRLWFDIRFTRAGLVVQTLTFGLFLLDDLDGANAALIARAGYAGRGAVEGRVYITAEGEMLDQICARELGSDALAPQVLDAHPRLAELGPIYPAGLALFLPSADRLAPTTTQRITLWGRA</sequence>
<gene>
    <name evidence="1" type="ORF">ROE7235_03754</name>
</gene>